<protein>
    <submittedName>
        <fullName evidence="5">Uncharacterized protein</fullName>
    </submittedName>
</protein>
<evidence type="ECO:0000313" key="5">
    <source>
        <dbReference type="EMBL" id="KAK3272313.1"/>
    </source>
</evidence>
<dbReference type="Proteomes" id="UP001190700">
    <property type="component" value="Unassembled WGS sequence"/>
</dbReference>
<feature type="region of interest" description="Disordered" evidence="4">
    <location>
        <begin position="220"/>
        <end position="302"/>
    </location>
</feature>
<evidence type="ECO:0000256" key="3">
    <source>
        <dbReference type="PROSITE-ProRule" id="PRU00023"/>
    </source>
</evidence>
<evidence type="ECO:0000256" key="2">
    <source>
        <dbReference type="ARBA" id="ARBA00023043"/>
    </source>
</evidence>
<dbReference type="PROSITE" id="PS50297">
    <property type="entry name" value="ANK_REP_REGION"/>
    <property type="match status" value="2"/>
</dbReference>
<feature type="compositionally biased region" description="Basic and acidic residues" evidence="4">
    <location>
        <begin position="229"/>
        <end position="239"/>
    </location>
</feature>
<dbReference type="Pfam" id="PF13637">
    <property type="entry name" value="Ank_4"/>
    <property type="match status" value="1"/>
</dbReference>
<dbReference type="EMBL" id="LGRX02009045">
    <property type="protein sequence ID" value="KAK3272313.1"/>
    <property type="molecule type" value="Genomic_DNA"/>
</dbReference>
<reference evidence="5 6" key="1">
    <citation type="journal article" date="2015" name="Genome Biol. Evol.">
        <title>Comparative Genomics of a Bacterivorous Green Alga Reveals Evolutionary Causalities and Consequences of Phago-Mixotrophic Mode of Nutrition.</title>
        <authorList>
            <person name="Burns J.A."/>
            <person name="Paasch A."/>
            <person name="Narechania A."/>
            <person name="Kim E."/>
        </authorList>
    </citation>
    <scope>NUCLEOTIDE SEQUENCE [LARGE SCALE GENOMIC DNA]</scope>
    <source>
        <strain evidence="5 6">PLY_AMNH</strain>
    </source>
</reference>
<organism evidence="5 6">
    <name type="scientific">Cymbomonas tetramitiformis</name>
    <dbReference type="NCBI Taxonomy" id="36881"/>
    <lineage>
        <taxon>Eukaryota</taxon>
        <taxon>Viridiplantae</taxon>
        <taxon>Chlorophyta</taxon>
        <taxon>Pyramimonadophyceae</taxon>
        <taxon>Pyramimonadales</taxon>
        <taxon>Pyramimonadaceae</taxon>
        <taxon>Cymbomonas</taxon>
    </lineage>
</organism>
<dbReference type="InterPro" id="IPR036770">
    <property type="entry name" value="Ankyrin_rpt-contain_sf"/>
</dbReference>
<gene>
    <name evidence="5" type="ORF">CYMTET_19387</name>
</gene>
<feature type="repeat" description="ANK" evidence="3">
    <location>
        <begin position="21"/>
        <end position="53"/>
    </location>
</feature>
<feature type="region of interest" description="Disordered" evidence="4">
    <location>
        <begin position="390"/>
        <end position="447"/>
    </location>
</feature>
<accession>A0AAE0L506</accession>
<feature type="compositionally biased region" description="Low complexity" evidence="4">
    <location>
        <begin position="243"/>
        <end position="256"/>
    </location>
</feature>
<dbReference type="AlphaFoldDB" id="A0AAE0L506"/>
<evidence type="ECO:0000313" key="6">
    <source>
        <dbReference type="Proteomes" id="UP001190700"/>
    </source>
</evidence>
<dbReference type="PANTHER" id="PTHR24171">
    <property type="entry name" value="ANKYRIN REPEAT DOMAIN-CONTAINING PROTEIN 39-RELATED"/>
    <property type="match status" value="1"/>
</dbReference>
<dbReference type="Pfam" id="PF12796">
    <property type="entry name" value="Ank_2"/>
    <property type="match status" value="1"/>
</dbReference>
<feature type="compositionally biased region" description="Low complexity" evidence="4">
    <location>
        <begin position="420"/>
        <end position="436"/>
    </location>
</feature>
<dbReference type="PRINTS" id="PR01415">
    <property type="entry name" value="ANKYRIN"/>
</dbReference>
<dbReference type="SUPFAM" id="SSF48403">
    <property type="entry name" value="Ankyrin repeat"/>
    <property type="match status" value="1"/>
</dbReference>
<name>A0AAE0L506_9CHLO</name>
<feature type="repeat" description="ANK" evidence="3">
    <location>
        <begin position="117"/>
        <end position="163"/>
    </location>
</feature>
<keyword evidence="2 3" id="KW-0040">ANK repeat</keyword>
<sequence length="447" mass="46286">MVEMVRELVGKGAEVDAEDGEGRTALTVALAFGQEAAARALLEAGAGVNAGTGQRPLHGAAEGGMVEMLRELVDKGADVEAEDGEGRTALTVALNGHEEVARFLVSAGAGVDVVSNDGRTPLFVAAQNGHLEAWRMLWKEAGAKEAAARALLEAGASVGKAGRSGFCALDLFLSALVYYELVILELLGQPQFGGRVELVVFGADGRAGCKRRNRRRINVYRSAPDAAETESRGAGERHAASRGADGQATTTTAADDSPPLGRPSVGCAGVTGPEQQRTTGKRRRSRASGDALGGDVDGRGADVQRMVNGGTGERHAVVGDVDELSVAEGQVKGPSVDEQWPAGGGVNELVMTGRHAVGARADEMRPAGRGMPELVMTGQHAAGARADELQPAAPLPHGGHKRRQRWQFREGQRSKKRAHAQPQGGAQAGADPGTTAVASAPPPPEDQ</sequence>
<keyword evidence="6" id="KW-1185">Reference proteome</keyword>
<evidence type="ECO:0000256" key="4">
    <source>
        <dbReference type="SAM" id="MobiDB-lite"/>
    </source>
</evidence>
<dbReference type="InterPro" id="IPR002110">
    <property type="entry name" value="Ankyrin_rpt"/>
</dbReference>
<dbReference type="SMART" id="SM00248">
    <property type="entry name" value="ANK"/>
    <property type="match status" value="4"/>
</dbReference>
<proteinExistence type="predicted"/>
<evidence type="ECO:0000256" key="1">
    <source>
        <dbReference type="ARBA" id="ARBA00022737"/>
    </source>
</evidence>
<dbReference type="PROSITE" id="PS50088">
    <property type="entry name" value="ANK_REPEAT"/>
    <property type="match status" value="3"/>
</dbReference>
<keyword evidence="1" id="KW-0677">Repeat</keyword>
<feature type="repeat" description="ANK" evidence="3">
    <location>
        <begin position="52"/>
        <end position="84"/>
    </location>
</feature>
<dbReference type="Gene3D" id="1.25.40.20">
    <property type="entry name" value="Ankyrin repeat-containing domain"/>
    <property type="match status" value="2"/>
</dbReference>
<comment type="caution">
    <text evidence="5">The sequence shown here is derived from an EMBL/GenBank/DDBJ whole genome shotgun (WGS) entry which is preliminary data.</text>
</comment>